<organism evidence="1 2">
    <name type="scientific">Candidatus Nitrosocosmicus arcticus</name>
    <dbReference type="NCBI Taxonomy" id="2035267"/>
    <lineage>
        <taxon>Archaea</taxon>
        <taxon>Nitrososphaerota</taxon>
        <taxon>Nitrososphaeria</taxon>
        <taxon>Nitrososphaerales</taxon>
        <taxon>Nitrososphaeraceae</taxon>
        <taxon>Candidatus Nitrosocosmicus</taxon>
    </lineage>
</organism>
<dbReference type="Proteomes" id="UP000315289">
    <property type="component" value="Unassembled WGS sequence"/>
</dbReference>
<dbReference type="AlphaFoldDB" id="A0A557SZ07"/>
<protein>
    <submittedName>
        <fullName evidence="1">Uncharacterized protein</fullName>
    </submittedName>
</protein>
<comment type="caution">
    <text evidence="1">The sequence shown here is derived from an EMBL/GenBank/DDBJ whole genome shotgun (WGS) entry which is preliminary data.</text>
</comment>
<reference evidence="1 2" key="1">
    <citation type="journal article" date="2019" name="Front. Microbiol.">
        <title>Ammonia Oxidation by the Arctic Terrestrial Thaumarchaeote Candidatus Nitrosocosmicus arcticus Is Stimulated by Increasing Temperatures.</title>
        <authorList>
            <person name="Alves R.J.E."/>
            <person name="Kerou M."/>
            <person name="Zappe A."/>
            <person name="Bittner R."/>
            <person name="Abby S.S."/>
            <person name="Schmidt H.A."/>
            <person name="Pfeifer K."/>
            <person name="Schleper C."/>
        </authorList>
    </citation>
    <scope>NUCLEOTIDE SEQUENCE [LARGE SCALE GENOMIC DNA]</scope>
    <source>
        <strain evidence="1 2">Kfb</strain>
    </source>
</reference>
<accession>A0A557SZ07</accession>
<evidence type="ECO:0000313" key="2">
    <source>
        <dbReference type="Proteomes" id="UP000315289"/>
    </source>
</evidence>
<keyword evidence="2" id="KW-1185">Reference proteome</keyword>
<dbReference type="EMBL" id="VOAH01000001">
    <property type="protein sequence ID" value="TVP41844.1"/>
    <property type="molecule type" value="Genomic_DNA"/>
</dbReference>
<gene>
    <name evidence="1" type="ORF">NARC_10250</name>
</gene>
<name>A0A557SZ07_9ARCH</name>
<proteinExistence type="predicted"/>
<sequence>MIMCLDSKNAYKSCSIMDRSVGVRKTRDNKDMSNNALISFDYVKLVCDFKSILKYDCNSE</sequence>
<evidence type="ECO:0000313" key="1">
    <source>
        <dbReference type="EMBL" id="TVP41844.1"/>
    </source>
</evidence>